<evidence type="ECO:0000256" key="1">
    <source>
        <dbReference type="SAM" id="Phobius"/>
    </source>
</evidence>
<dbReference type="Proteomes" id="UP000336646">
    <property type="component" value="Unassembled WGS sequence"/>
</dbReference>
<accession>A0A6C1TYK9</accession>
<dbReference type="Pfam" id="PF20177">
    <property type="entry name" value="DUF6542"/>
    <property type="match status" value="1"/>
</dbReference>
<proteinExistence type="predicted"/>
<evidence type="ECO:0000313" key="4">
    <source>
        <dbReference type="Proteomes" id="UP000336646"/>
    </source>
</evidence>
<name>A0A6C1TYK9_9CORY</name>
<dbReference type="AlphaFoldDB" id="A0A6C1TYK9"/>
<feature type="transmembrane region" description="Helical" evidence="1">
    <location>
        <begin position="47"/>
        <end position="64"/>
    </location>
</feature>
<sequence length="193" mass="21014">MSHASPRNSRATRASFDGLATGSAIAIVCAALFTGALLSIYVGQISWPFLTLFALGALAAATLVNPRGLFITVAVVPITFVVAAVATGWFINSGDSGVSRTDVLVIAYPLLQLFPVLLAATLGAALIAFTRLHLLKRYNQALARREREERRRVARSNRRVADEGRRARERTVTVNELREIMAQREAAGRRRGR</sequence>
<dbReference type="RefSeq" id="WP_144318541.1">
    <property type="nucleotide sequence ID" value="NZ_CP038157.1"/>
</dbReference>
<dbReference type="InterPro" id="IPR046672">
    <property type="entry name" value="DUF6542"/>
</dbReference>
<dbReference type="EMBL" id="RXIR01000007">
    <property type="protein sequence ID" value="TVS29113.1"/>
    <property type="molecule type" value="Genomic_DNA"/>
</dbReference>
<feature type="domain" description="DUF6542" evidence="2">
    <location>
        <begin position="18"/>
        <end position="137"/>
    </location>
</feature>
<keyword evidence="1" id="KW-1133">Transmembrane helix</keyword>
<dbReference type="OrthoDB" id="4427741at2"/>
<reference evidence="3 4" key="1">
    <citation type="submission" date="2018-12" db="EMBL/GenBank/DDBJ databases">
        <title>Corynebacterium sanguinis sp. nov., a clinically-associated and environmental corynebacterium.</title>
        <authorList>
            <person name="Gonzales-Siles L."/>
            <person name="Jaen-Luchoro D."/>
            <person name="Cardew S."/>
            <person name="Inganas E."/>
            <person name="Ohlen M."/>
            <person name="Jensie-Markopolous S."/>
            <person name="Pinyeiro-Iglesias B."/>
            <person name="Molin K."/>
            <person name="Skovbjerg S."/>
            <person name="Svensson-Stadler L."/>
            <person name="Funke G."/>
            <person name="Moore E.R.B."/>
        </authorList>
    </citation>
    <scope>NUCLEOTIDE SEQUENCE [LARGE SCALE GENOMIC DNA]</scope>
    <source>
        <strain evidence="3 4">58734</strain>
    </source>
</reference>
<feature type="transmembrane region" description="Helical" evidence="1">
    <location>
        <begin position="69"/>
        <end position="91"/>
    </location>
</feature>
<keyword evidence="1" id="KW-0812">Transmembrane</keyword>
<dbReference type="GeneID" id="74902943"/>
<organism evidence="3 4">
    <name type="scientific">Corynebacterium sanguinis</name>
    <dbReference type="NCBI Taxonomy" id="2594913"/>
    <lineage>
        <taxon>Bacteria</taxon>
        <taxon>Bacillati</taxon>
        <taxon>Actinomycetota</taxon>
        <taxon>Actinomycetes</taxon>
        <taxon>Mycobacteriales</taxon>
        <taxon>Corynebacteriaceae</taxon>
        <taxon>Corynebacterium</taxon>
    </lineage>
</organism>
<feature type="transmembrane region" description="Helical" evidence="1">
    <location>
        <begin position="20"/>
        <end position="41"/>
    </location>
</feature>
<keyword evidence="1" id="KW-0472">Membrane</keyword>
<protein>
    <recommendedName>
        <fullName evidence="2">DUF6542 domain-containing protein</fullName>
    </recommendedName>
</protein>
<feature type="transmembrane region" description="Helical" evidence="1">
    <location>
        <begin position="103"/>
        <end position="129"/>
    </location>
</feature>
<gene>
    <name evidence="3" type="ORF">EKI59_04710</name>
</gene>
<evidence type="ECO:0000259" key="2">
    <source>
        <dbReference type="Pfam" id="PF20177"/>
    </source>
</evidence>
<evidence type="ECO:0000313" key="3">
    <source>
        <dbReference type="EMBL" id="TVS29113.1"/>
    </source>
</evidence>
<comment type="caution">
    <text evidence="3">The sequence shown here is derived from an EMBL/GenBank/DDBJ whole genome shotgun (WGS) entry which is preliminary data.</text>
</comment>